<protein>
    <submittedName>
        <fullName evidence="1">Oxidoreductase</fullName>
    </submittedName>
</protein>
<dbReference type="AlphaFoldDB" id="A0A8J3W360"/>
<comment type="caution">
    <text evidence="1">The sequence shown here is derived from an EMBL/GenBank/DDBJ whole genome shotgun (WGS) entry which is preliminary data.</text>
</comment>
<dbReference type="RefSeq" id="WP_203888729.1">
    <property type="nucleotide sequence ID" value="NZ_BOOH01000003.1"/>
</dbReference>
<organism evidence="1 2">
    <name type="scientific">Planobispora longispora</name>
    <dbReference type="NCBI Taxonomy" id="28887"/>
    <lineage>
        <taxon>Bacteria</taxon>
        <taxon>Bacillati</taxon>
        <taxon>Actinomycetota</taxon>
        <taxon>Actinomycetes</taxon>
        <taxon>Streptosporangiales</taxon>
        <taxon>Streptosporangiaceae</taxon>
        <taxon>Planobispora</taxon>
    </lineage>
</organism>
<dbReference type="SUPFAM" id="SSF51735">
    <property type="entry name" value="NAD(P)-binding Rossmann-fold domains"/>
    <property type="match status" value="1"/>
</dbReference>
<dbReference type="Proteomes" id="UP000616724">
    <property type="component" value="Unassembled WGS sequence"/>
</dbReference>
<name>A0A8J3W360_9ACTN</name>
<gene>
    <name evidence="1" type="ORF">Plo01_04140</name>
</gene>
<dbReference type="InterPro" id="IPR036291">
    <property type="entry name" value="NAD(P)-bd_dom_sf"/>
</dbReference>
<dbReference type="EMBL" id="BOOH01000003">
    <property type="protein sequence ID" value="GIH73985.1"/>
    <property type="molecule type" value="Genomic_DNA"/>
</dbReference>
<dbReference type="PANTHER" id="PTHR44147">
    <property type="entry name" value="DEHYDROGENASE/REDUCTASE SDR FAMILY MEMBER 1"/>
    <property type="match status" value="1"/>
</dbReference>
<dbReference type="InterPro" id="IPR002347">
    <property type="entry name" value="SDR_fam"/>
</dbReference>
<dbReference type="Pfam" id="PF13561">
    <property type="entry name" value="adh_short_C2"/>
    <property type="match status" value="1"/>
</dbReference>
<dbReference type="Gene3D" id="3.40.50.720">
    <property type="entry name" value="NAD(P)-binding Rossmann-like Domain"/>
    <property type="match status" value="1"/>
</dbReference>
<dbReference type="PANTHER" id="PTHR44147:SF2">
    <property type="entry name" value="DEHYDROGENASE_REDUCTASE SDR FAMILY MEMBER 1"/>
    <property type="match status" value="1"/>
</dbReference>
<dbReference type="PRINTS" id="PR00081">
    <property type="entry name" value="GDHRDH"/>
</dbReference>
<evidence type="ECO:0000313" key="2">
    <source>
        <dbReference type="Proteomes" id="UP000616724"/>
    </source>
</evidence>
<reference evidence="1 2" key="1">
    <citation type="submission" date="2021-01" db="EMBL/GenBank/DDBJ databases">
        <title>Whole genome shotgun sequence of Planobispora longispora NBRC 13918.</title>
        <authorList>
            <person name="Komaki H."/>
            <person name="Tamura T."/>
        </authorList>
    </citation>
    <scope>NUCLEOTIDE SEQUENCE [LARGE SCALE GENOMIC DNA]</scope>
    <source>
        <strain evidence="1 2">NBRC 13918</strain>
    </source>
</reference>
<keyword evidence="2" id="KW-1185">Reference proteome</keyword>
<accession>A0A8J3W360</accession>
<sequence>MADGTVAVVTGAARGIGRGIALVLGEAGATVYVTDRESRDRRHSALPGTVEDTAEQLEERGGRGIPVRVDHTDDRAVEALFARVRDEHGGLDLLVANAFDGNALPFAGGPFWTLPLDHWRNMIDAGVRSHLVSAWHAAPLLIERKGMVVLTGYADPSAEVIAGHLFYDLAMTCVSRLARSLAHDLRPHGVTALAVSPGFTRTEAIVAELGDDLPGTDSVEFPGRAVRALLEDPEAGRHAGRTVPVADLAGEYGFTDIR</sequence>
<evidence type="ECO:0000313" key="1">
    <source>
        <dbReference type="EMBL" id="GIH73985.1"/>
    </source>
</evidence>
<proteinExistence type="predicted"/>